<feature type="transmembrane region" description="Helical" evidence="1">
    <location>
        <begin position="119"/>
        <end position="139"/>
    </location>
</feature>
<dbReference type="AlphaFoldDB" id="A0A2N3VBL3"/>
<accession>A0A2N3VBL3</accession>
<keyword evidence="3" id="KW-1185">Reference proteome</keyword>
<dbReference type="RefSeq" id="WP_101465347.1">
    <property type="nucleotide sequence ID" value="NZ_PJMW01000002.1"/>
</dbReference>
<dbReference type="OrthoDB" id="8159487at2"/>
<sequence length="212" mass="22035">MKTDKMLAAGLVAVPLFFVTALTQAFTKDGFDITRHMISQLATGPLGWIQTANFIVTGALFAMVALGLRRRMTEGIGRVWAPRSVGVFAAGLIGAGLFACDPIAGYPVGAAEVMTWHGTLHGVASGVAGLALLAFDIIVFRRLRAQGNTTAAPASLVAFVVFLVGPFTIPGLMSVTFAAASFLAWGWVAVFAAGLRAAPVSAPRAHAELVAH</sequence>
<dbReference type="Proteomes" id="UP000233766">
    <property type="component" value="Unassembled WGS sequence"/>
</dbReference>
<protein>
    <submittedName>
        <fullName evidence="2">Uncharacterized protein DUF998</fullName>
    </submittedName>
</protein>
<feature type="transmembrane region" description="Helical" evidence="1">
    <location>
        <begin position="80"/>
        <end position="99"/>
    </location>
</feature>
<dbReference type="InterPro" id="IPR009339">
    <property type="entry name" value="DUF998"/>
</dbReference>
<gene>
    <name evidence="2" type="ORF">ATK86_3394</name>
</gene>
<dbReference type="Pfam" id="PF06197">
    <property type="entry name" value="DUF998"/>
    <property type="match status" value="1"/>
</dbReference>
<feature type="transmembrane region" description="Helical" evidence="1">
    <location>
        <begin position="151"/>
        <end position="169"/>
    </location>
</feature>
<proteinExistence type="predicted"/>
<comment type="caution">
    <text evidence="2">The sequence shown here is derived from an EMBL/GenBank/DDBJ whole genome shotgun (WGS) entry which is preliminary data.</text>
</comment>
<evidence type="ECO:0000313" key="3">
    <source>
        <dbReference type="Proteomes" id="UP000233766"/>
    </source>
</evidence>
<keyword evidence="1" id="KW-1133">Transmembrane helix</keyword>
<keyword evidence="1" id="KW-0812">Transmembrane</keyword>
<name>A0A2N3VBL3_9NOCA</name>
<feature type="transmembrane region" description="Helical" evidence="1">
    <location>
        <begin position="47"/>
        <end position="68"/>
    </location>
</feature>
<dbReference type="EMBL" id="PJMW01000002">
    <property type="protein sequence ID" value="PKV79008.1"/>
    <property type="molecule type" value="Genomic_DNA"/>
</dbReference>
<evidence type="ECO:0000256" key="1">
    <source>
        <dbReference type="SAM" id="Phobius"/>
    </source>
</evidence>
<reference evidence="2 3" key="1">
    <citation type="submission" date="2017-12" db="EMBL/GenBank/DDBJ databases">
        <title>Sequencing the genomes of 1000 Actinobacteria strains.</title>
        <authorList>
            <person name="Klenk H.-P."/>
        </authorList>
    </citation>
    <scope>NUCLEOTIDE SEQUENCE [LARGE SCALE GENOMIC DNA]</scope>
    <source>
        <strain evidence="2 3">DSM 44489</strain>
    </source>
</reference>
<evidence type="ECO:0000313" key="2">
    <source>
        <dbReference type="EMBL" id="PKV79008.1"/>
    </source>
</evidence>
<feature type="transmembrane region" description="Helical" evidence="1">
    <location>
        <begin position="175"/>
        <end position="195"/>
    </location>
</feature>
<keyword evidence="1" id="KW-0472">Membrane</keyword>
<organism evidence="2 3">
    <name type="scientific">Nocardia fluminea</name>
    <dbReference type="NCBI Taxonomy" id="134984"/>
    <lineage>
        <taxon>Bacteria</taxon>
        <taxon>Bacillati</taxon>
        <taxon>Actinomycetota</taxon>
        <taxon>Actinomycetes</taxon>
        <taxon>Mycobacteriales</taxon>
        <taxon>Nocardiaceae</taxon>
        <taxon>Nocardia</taxon>
    </lineage>
</organism>